<dbReference type="GO" id="GO:0006231">
    <property type="term" value="P:dTMP biosynthetic process"/>
    <property type="evidence" value="ECO:0007669"/>
    <property type="project" value="InterPro"/>
</dbReference>
<evidence type="ECO:0000313" key="1">
    <source>
        <dbReference type="EMBL" id="UBF19122.1"/>
    </source>
</evidence>
<dbReference type="HAMAP" id="MF_01408">
    <property type="entry name" value="ThyX"/>
    <property type="match status" value="1"/>
</dbReference>
<sequence>MKVELKTEYSTPNPDDVPVIAARGDYMSESLVGKTVEDALAGTEKNQEELLKELLRRGHFGPFEHIQAFFAVEGLSRSAMAQVTRHRHMSFDVQSQRYCDFSEKNIVVPPGDKNNPAAEDVVLGQYDGAVEDFTGADALEGHFVNSVELYERLIEEGMAKEDARFVLPTGTQVDLSFSANARSLMHFFDLRKNMKAQWEAREFATKVLDECMEWSPLVFSAYEEVTNNNSIIAP</sequence>
<dbReference type="EMBL" id="MZ334492">
    <property type="protein sequence ID" value="UBF19122.1"/>
    <property type="molecule type" value="Genomic_DNA"/>
</dbReference>
<proteinExistence type="inferred from homology"/>
<reference evidence="1" key="1">
    <citation type="submission" date="2021-05" db="EMBL/GenBank/DDBJ databases">
        <title>Diversity, taxonomy and evolution of archaeal viruses of the class Caudoviricetes.</title>
        <authorList>
            <person name="Liu Y."/>
            <person name="Demina T.A."/>
            <person name="Roux S."/>
            <person name="Aiewsakun P."/>
            <person name="Kazlauskas D."/>
            <person name="Simmonds P."/>
            <person name="Prangishvili D."/>
            <person name="Oksanen H.M."/>
            <person name="Krupovic M."/>
        </authorList>
    </citation>
    <scope>NUCLEOTIDE SEQUENCE</scope>
    <source>
        <strain evidence="1">HRTV-14/2</strain>
    </source>
</reference>
<dbReference type="GO" id="GO:0050797">
    <property type="term" value="F:thymidylate synthase (FAD) activity"/>
    <property type="evidence" value="ECO:0007669"/>
    <property type="project" value="InterPro"/>
</dbReference>
<dbReference type="Proteomes" id="UP000828061">
    <property type="component" value="Segment"/>
</dbReference>
<dbReference type="NCBIfam" id="TIGR02170">
    <property type="entry name" value="thyX"/>
    <property type="match status" value="1"/>
</dbReference>
<dbReference type="CDD" id="cd20175">
    <property type="entry name" value="ThyX"/>
    <property type="match status" value="1"/>
</dbReference>
<protein>
    <submittedName>
        <fullName evidence="1">Thymidylate synthase</fullName>
    </submittedName>
</protein>
<dbReference type="SUPFAM" id="SSF69796">
    <property type="entry name" value="Thymidylate synthase-complementing protein Thy1"/>
    <property type="match status" value="1"/>
</dbReference>
<dbReference type="InterPro" id="IPR003669">
    <property type="entry name" value="Thymidylate_synthase_ThyX"/>
</dbReference>
<dbReference type="GO" id="GO:0070402">
    <property type="term" value="F:NADPH binding"/>
    <property type="evidence" value="ECO:0007669"/>
    <property type="project" value="TreeGrafter"/>
</dbReference>
<name>A0AAE8XS26_9CAUD</name>
<dbReference type="GO" id="GO:0004799">
    <property type="term" value="F:thymidylate synthase activity"/>
    <property type="evidence" value="ECO:0007669"/>
    <property type="project" value="TreeGrafter"/>
</dbReference>
<gene>
    <name evidence="1" type="ORF">HRTV-14_gp49</name>
</gene>
<organism evidence="1 2">
    <name type="scientific">Halorubrum phage HRTV-14</name>
    <dbReference type="NCBI Taxonomy" id="2877994"/>
    <lineage>
        <taxon>Viruses</taxon>
        <taxon>Duplodnaviria</taxon>
        <taxon>Heunggongvirae</taxon>
        <taxon>Uroviricota</taxon>
        <taxon>Caudoviricetes</taxon>
        <taxon>Thumleimavirales</taxon>
        <taxon>Hafunaviridae</taxon>
        <taxon>Haloferacalesvirus</taxon>
        <taxon>Haloferacalesvirus hv8</taxon>
    </lineage>
</organism>
<dbReference type="GO" id="GO:0050660">
    <property type="term" value="F:flavin adenine dinucleotide binding"/>
    <property type="evidence" value="ECO:0007669"/>
    <property type="project" value="InterPro"/>
</dbReference>
<accession>A0AAE8XS26</accession>
<dbReference type="PANTHER" id="PTHR34934:SF1">
    <property type="entry name" value="FLAVIN-DEPENDENT THYMIDYLATE SYNTHASE"/>
    <property type="match status" value="1"/>
</dbReference>
<dbReference type="Pfam" id="PF02511">
    <property type="entry name" value="Thy1"/>
    <property type="match status" value="1"/>
</dbReference>
<dbReference type="InterPro" id="IPR036098">
    <property type="entry name" value="Thymidylate_synthase_ThyX_sf"/>
</dbReference>
<dbReference type="PROSITE" id="PS51331">
    <property type="entry name" value="THYX"/>
    <property type="match status" value="1"/>
</dbReference>
<evidence type="ECO:0000313" key="2">
    <source>
        <dbReference type="Proteomes" id="UP000828061"/>
    </source>
</evidence>
<dbReference type="Gene3D" id="3.30.1360.170">
    <property type="match status" value="1"/>
</dbReference>
<dbReference type="PANTHER" id="PTHR34934">
    <property type="entry name" value="FLAVIN-DEPENDENT THYMIDYLATE SYNTHASE"/>
    <property type="match status" value="1"/>
</dbReference>